<dbReference type="Pfam" id="PF01557">
    <property type="entry name" value="FAA_hydrolase"/>
    <property type="match status" value="1"/>
</dbReference>
<dbReference type="STRING" id="105984.A0A427XEG8"/>
<evidence type="ECO:0000256" key="2">
    <source>
        <dbReference type="ARBA" id="ARBA00022723"/>
    </source>
</evidence>
<dbReference type="GeneID" id="39588330"/>
<evidence type="ECO:0000256" key="1">
    <source>
        <dbReference type="ARBA" id="ARBA00010211"/>
    </source>
</evidence>
<keyword evidence="2" id="KW-0479">Metal-binding</keyword>
<dbReference type="FunFam" id="3.90.850.10:FF:000002">
    <property type="entry name" value="2-hydroxyhepta-2,4-diene-1,7-dioate isomerase"/>
    <property type="match status" value="1"/>
</dbReference>
<dbReference type="Proteomes" id="UP000279236">
    <property type="component" value="Unassembled WGS sequence"/>
</dbReference>
<dbReference type="GO" id="GO:0006107">
    <property type="term" value="P:oxaloacetate metabolic process"/>
    <property type="evidence" value="ECO:0007669"/>
    <property type="project" value="UniProtKB-ARBA"/>
</dbReference>
<evidence type="ECO:0000313" key="5">
    <source>
        <dbReference type="EMBL" id="RSH77153.1"/>
    </source>
</evidence>
<accession>A0A427XEG8</accession>
<reference evidence="5 6" key="1">
    <citation type="submission" date="2018-11" db="EMBL/GenBank/DDBJ databases">
        <title>Genome sequence of Apiotrichum porosum DSM 27194.</title>
        <authorList>
            <person name="Aliyu H."/>
            <person name="Gorte O."/>
            <person name="Ochsenreither K."/>
        </authorList>
    </citation>
    <scope>NUCLEOTIDE SEQUENCE [LARGE SCALE GENOMIC DNA]</scope>
    <source>
        <strain evidence="5 6">DSM 27194</strain>
    </source>
</reference>
<evidence type="ECO:0000259" key="3">
    <source>
        <dbReference type="Pfam" id="PF00561"/>
    </source>
</evidence>
<sequence length="584" mass="62446">MSSSTSDKPKKGTTKLLAYRSKHFAHSAIGIVSADETRVTPLLFPNYRPVTGLHRLIAQWDEVGDRLLHGSPQEKLADVEVLPPLPGRDVLCVGKNYKAHATEFARSGYDSSDVKEQPDFPVIFTKRASSIVADGTPIYPHPGVTSSLDYEGELAIIIGTGGLGIKREDAWKHVWGACIVNDFTARERQRDHKQFYIGKSLDTFCPMGPYAVPSSELDWKNMVLETRVNGEVRQHQNTSELIFDIPTLIETCSMGITLQPGDVIATGTPAGVCLSSGVFLKSGDKIEVSITGLGTLRNEVGSADQAPACAPVLPYSPADISPDHDLVDLPSGPLHVVVTGESKGPTIVFIHGLGGWHTNFLPVLAASRIANTHRVVAFDLEGHGLSPGTGQPVSIDTFAESVKEVMDHVGAEKAVIVGNSMGGLIATTFAARYPKRVTKLFLIGPVRTLTKGHKANLLDRVQRVREGGIPTICGQVVTDSLSRKTQASRPLATGAVFASLLSQPAEGHALACEALAAARDPDYKRITAPVCILSGTEDVISSPESCAFIAKATRAQVIKMPDVGHWGVLEDVVKVAAALIAFID</sequence>
<evidence type="ECO:0008006" key="7">
    <source>
        <dbReference type="Google" id="ProtNLM"/>
    </source>
</evidence>
<gene>
    <name evidence="5" type="ORF">EHS24_003787</name>
</gene>
<dbReference type="InterPro" id="IPR029058">
    <property type="entry name" value="AB_hydrolase_fold"/>
</dbReference>
<dbReference type="Pfam" id="PF00561">
    <property type="entry name" value="Abhydrolase_1"/>
    <property type="match status" value="1"/>
</dbReference>
<organism evidence="5 6">
    <name type="scientific">Apiotrichum porosum</name>
    <dbReference type="NCBI Taxonomy" id="105984"/>
    <lineage>
        <taxon>Eukaryota</taxon>
        <taxon>Fungi</taxon>
        <taxon>Dikarya</taxon>
        <taxon>Basidiomycota</taxon>
        <taxon>Agaricomycotina</taxon>
        <taxon>Tremellomycetes</taxon>
        <taxon>Trichosporonales</taxon>
        <taxon>Trichosporonaceae</taxon>
        <taxon>Apiotrichum</taxon>
    </lineage>
</organism>
<dbReference type="InterPro" id="IPR011234">
    <property type="entry name" value="Fumarylacetoacetase-like_C"/>
</dbReference>
<name>A0A427XEG8_9TREE</name>
<dbReference type="EMBL" id="RSCE01000018">
    <property type="protein sequence ID" value="RSH77153.1"/>
    <property type="molecule type" value="Genomic_DNA"/>
</dbReference>
<comment type="caution">
    <text evidence="5">The sequence shown here is derived from an EMBL/GenBank/DDBJ whole genome shotgun (WGS) entry which is preliminary data.</text>
</comment>
<dbReference type="PANTHER" id="PTHR11820">
    <property type="entry name" value="ACYLPYRUVASE"/>
    <property type="match status" value="1"/>
</dbReference>
<dbReference type="Gene3D" id="3.40.50.1820">
    <property type="entry name" value="alpha/beta hydrolase"/>
    <property type="match status" value="1"/>
</dbReference>
<dbReference type="Gene3D" id="3.90.850.10">
    <property type="entry name" value="Fumarylacetoacetase-like, C-terminal domain"/>
    <property type="match status" value="1"/>
</dbReference>
<protein>
    <recommendedName>
        <fullName evidence="7">AB hydrolase-1 domain-containing protein</fullName>
    </recommendedName>
</protein>
<dbReference type="GO" id="GO:0046872">
    <property type="term" value="F:metal ion binding"/>
    <property type="evidence" value="ECO:0007669"/>
    <property type="project" value="UniProtKB-KW"/>
</dbReference>
<evidence type="ECO:0000313" key="6">
    <source>
        <dbReference type="Proteomes" id="UP000279236"/>
    </source>
</evidence>
<dbReference type="PRINTS" id="PR00111">
    <property type="entry name" value="ABHYDROLASE"/>
</dbReference>
<dbReference type="InterPro" id="IPR036663">
    <property type="entry name" value="Fumarylacetoacetase_C_sf"/>
</dbReference>
<dbReference type="GO" id="GO:0050163">
    <property type="term" value="F:oxaloacetate tautomerase activity"/>
    <property type="evidence" value="ECO:0007669"/>
    <property type="project" value="UniProtKB-ARBA"/>
</dbReference>
<dbReference type="GO" id="GO:0018773">
    <property type="term" value="F:acetylpyruvate hydrolase activity"/>
    <property type="evidence" value="ECO:0007669"/>
    <property type="project" value="TreeGrafter"/>
</dbReference>
<dbReference type="PANTHER" id="PTHR11820:SF7">
    <property type="entry name" value="ACYLPYRUVASE FAHD1, MITOCHONDRIAL"/>
    <property type="match status" value="1"/>
</dbReference>
<feature type="domain" description="AB hydrolase-1" evidence="3">
    <location>
        <begin position="345"/>
        <end position="571"/>
    </location>
</feature>
<evidence type="ECO:0000259" key="4">
    <source>
        <dbReference type="Pfam" id="PF01557"/>
    </source>
</evidence>
<dbReference type="RefSeq" id="XP_028472300.1">
    <property type="nucleotide sequence ID" value="XM_028619431.1"/>
</dbReference>
<dbReference type="InterPro" id="IPR000073">
    <property type="entry name" value="AB_hydrolase_1"/>
</dbReference>
<comment type="similarity">
    <text evidence="1">Belongs to the FAH family.</text>
</comment>
<dbReference type="SUPFAM" id="SSF53474">
    <property type="entry name" value="alpha/beta-Hydrolases"/>
    <property type="match status" value="1"/>
</dbReference>
<dbReference type="OrthoDB" id="411064at2759"/>
<dbReference type="SUPFAM" id="SSF56529">
    <property type="entry name" value="FAH"/>
    <property type="match status" value="1"/>
</dbReference>
<feature type="domain" description="Fumarylacetoacetase-like C-terminal" evidence="4">
    <location>
        <begin position="90"/>
        <end position="300"/>
    </location>
</feature>
<proteinExistence type="inferred from homology"/>
<dbReference type="AlphaFoldDB" id="A0A427XEG8"/>
<keyword evidence="6" id="KW-1185">Reference proteome</keyword>